<evidence type="ECO:0000313" key="2">
    <source>
        <dbReference type="EMBL" id="QUF02154.1"/>
    </source>
</evidence>
<dbReference type="Proteomes" id="UP000677152">
    <property type="component" value="Chromosome"/>
</dbReference>
<feature type="transmembrane region" description="Helical" evidence="1">
    <location>
        <begin position="12"/>
        <end position="32"/>
    </location>
</feature>
<dbReference type="EMBL" id="CP073249">
    <property type="protein sequence ID" value="QUF02154.1"/>
    <property type="molecule type" value="Genomic_DNA"/>
</dbReference>
<keyword evidence="1" id="KW-0472">Membrane</keyword>
<evidence type="ECO:0000313" key="3">
    <source>
        <dbReference type="Proteomes" id="UP000677152"/>
    </source>
</evidence>
<protein>
    <submittedName>
        <fullName evidence="2">Uncharacterized protein</fullName>
    </submittedName>
</protein>
<name>A0AA45L297_9PSEU</name>
<evidence type="ECO:0000256" key="1">
    <source>
        <dbReference type="SAM" id="Phobius"/>
    </source>
</evidence>
<gene>
    <name evidence="2" type="ORF">KCV87_21920</name>
</gene>
<sequence length="202" mass="20913">MSSAPRRSGRSCRGLAPVLVASGLGLLVAGWFVDGDYWQGLCLELGGATVLVAPFARVERKLRQEVGLRVEDGVARAMNAGQAPPGPIREQVAAALAGGPFTVVAVEGGSPDHVVERGGAAVDVVVRDSGYAVDAASLQRLDLERRGRARATGLVVVTASGLTGLAREWAARHASTTRVVRWDPDGAARAELMASAAELLPA</sequence>
<dbReference type="AlphaFoldDB" id="A0AA45L297"/>
<accession>A0AA45L297</accession>
<keyword evidence="1" id="KW-1133">Transmembrane helix</keyword>
<keyword evidence="1" id="KW-0812">Transmembrane</keyword>
<organism evidence="2 3">
    <name type="scientific">Actinosynnema pretiosum subsp. pretiosum</name>
    <dbReference type="NCBI Taxonomy" id="103721"/>
    <lineage>
        <taxon>Bacteria</taxon>
        <taxon>Bacillati</taxon>
        <taxon>Actinomycetota</taxon>
        <taxon>Actinomycetes</taxon>
        <taxon>Pseudonocardiales</taxon>
        <taxon>Pseudonocardiaceae</taxon>
        <taxon>Actinosynnema</taxon>
    </lineage>
</organism>
<reference evidence="2" key="1">
    <citation type="submission" date="2021-04" db="EMBL/GenBank/DDBJ databases">
        <title>Genomic sequence of Actinosynnema pretiosum subsp. pretiosum ATCC 31280 (C-14919).</title>
        <authorList>
            <person name="Bai L."/>
            <person name="Wang X."/>
            <person name="Xiao Y."/>
        </authorList>
    </citation>
    <scope>NUCLEOTIDE SEQUENCE</scope>
    <source>
        <strain evidence="2">ATCC 31280</strain>
    </source>
</reference>
<proteinExistence type="predicted"/>